<protein>
    <submittedName>
        <fullName evidence="2">Uncharacterized protein</fullName>
    </submittedName>
</protein>
<dbReference type="EMBL" id="JARBJD010000072">
    <property type="protein sequence ID" value="KAK2954972.1"/>
    <property type="molecule type" value="Genomic_DNA"/>
</dbReference>
<reference evidence="2 3" key="1">
    <citation type="journal article" date="2022" name="bioRxiv">
        <title>Genomics of Preaxostyla Flagellates Illuminates Evolutionary Transitions and the Path Towards Mitochondrial Loss.</title>
        <authorList>
            <person name="Novak L.V.F."/>
            <person name="Treitli S.C."/>
            <person name="Pyrih J."/>
            <person name="Halakuc P."/>
            <person name="Pipaliya S.V."/>
            <person name="Vacek V."/>
            <person name="Brzon O."/>
            <person name="Soukal P."/>
            <person name="Eme L."/>
            <person name="Dacks J.B."/>
            <person name="Karnkowska A."/>
            <person name="Elias M."/>
            <person name="Hampl V."/>
        </authorList>
    </citation>
    <scope>NUCLEOTIDE SEQUENCE [LARGE SCALE GENOMIC DNA]</scope>
    <source>
        <strain evidence="2">NAU3</strain>
        <tissue evidence="2">Gut</tissue>
    </source>
</reference>
<sequence>MPTVRCRHQPLTHLVEGVLSSGIVERLCRVISSEDESESGSVDVLATLVVLDRLCYGLSEVIETGKSKSTDKKTEEWKDDSFSLTRRCGFALARIEKAVLTLGKRLSKEGRNKRDEKTRELLDRVGGIMFCHFSSSIPTPSDKEIGEVGIDLVAVRREIEAEREMLQQEREKEKETTRKAEEERQREFSRKMREMEEMKRMNEKWIEEGRQREEEKRKREEERKRKEEEERRRNVKEGVAAIEVFQRDKFTLAGNVFTVLQSGSYCLLSHSFGAVVVRITFIIRTINSQFDFGLISTQMTDQAKTAQTSFWTMKGAAGWYCHSSHRFVYQNGKLSHNGSACKAGAVGQRMVMEADGREGKRTLKLSQDGETQPVFFSNIPVPFRFVVHPFSTGNSVEIVSTEVLGEPSMVGGSLEVVMD</sequence>
<dbReference type="CDD" id="cd22249">
    <property type="entry name" value="UDM1_RNF168_RNF169-like"/>
    <property type="match status" value="1"/>
</dbReference>
<organism evidence="2 3">
    <name type="scientific">Blattamonas nauphoetae</name>
    <dbReference type="NCBI Taxonomy" id="2049346"/>
    <lineage>
        <taxon>Eukaryota</taxon>
        <taxon>Metamonada</taxon>
        <taxon>Preaxostyla</taxon>
        <taxon>Oxymonadida</taxon>
        <taxon>Blattamonas</taxon>
    </lineage>
</organism>
<gene>
    <name evidence="2" type="ORF">BLNAU_10112</name>
</gene>
<feature type="region of interest" description="Disordered" evidence="1">
    <location>
        <begin position="209"/>
        <end position="232"/>
    </location>
</feature>
<evidence type="ECO:0000313" key="2">
    <source>
        <dbReference type="EMBL" id="KAK2954972.1"/>
    </source>
</evidence>
<feature type="region of interest" description="Disordered" evidence="1">
    <location>
        <begin position="166"/>
        <end position="195"/>
    </location>
</feature>
<accession>A0ABQ9XU15</accession>
<name>A0ABQ9XU15_9EUKA</name>
<comment type="caution">
    <text evidence="2">The sequence shown here is derived from an EMBL/GenBank/DDBJ whole genome shotgun (WGS) entry which is preliminary data.</text>
</comment>
<evidence type="ECO:0000313" key="3">
    <source>
        <dbReference type="Proteomes" id="UP001281761"/>
    </source>
</evidence>
<dbReference type="Proteomes" id="UP001281761">
    <property type="component" value="Unassembled WGS sequence"/>
</dbReference>
<evidence type="ECO:0000256" key="1">
    <source>
        <dbReference type="SAM" id="MobiDB-lite"/>
    </source>
</evidence>
<proteinExistence type="predicted"/>
<keyword evidence="3" id="KW-1185">Reference proteome</keyword>